<protein>
    <submittedName>
        <fullName evidence="1">9848_t:CDS:1</fullName>
    </submittedName>
</protein>
<name>A0A9N9CAC7_9GLOM</name>
<dbReference type="EMBL" id="CAJVPK010001662">
    <property type="protein sequence ID" value="CAG8594723.1"/>
    <property type="molecule type" value="Genomic_DNA"/>
</dbReference>
<comment type="caution">
    <text evidence="1">The sequence shown here is derived from an EMBL/GenBank/DDBJ whole genome shotgun (WGS) entry which is preliminary data.</text>
</comment>
<proteinExistence type="predicted"/>
<evidence type="ECO:0000313" key="1">
    <source>
        <dbReference type="EMBL" id="CAG8594723.1"/>
    </source>
</evidence>
<keyword evidence="2" id="KW-1185">Reference proteome</keyword>
<accession>A0A9N9CAC7</accession>
<sequence length="155" mass="18011">MCPFPDCGKSIEILEKFITAEMDLRRDLESSTSSLRNNNLKSKTTDIDEESNKRPIEVVIEEAITIQDKLFNKKAKPTKLLDREKSLNLKKLIDKLMSKYKLPQIKEIVEENIPGGYSTNFLYFFRKIDYAESKNEVTNRDVISSYFDLGEALYK</sequence>
<dbReference type="AlphaFoldDB" id="A0A9N9CAC7"/>
<dbReference type="Proteomes" id="UP000789706">
    <property type="component" value="Unassembled WGS sequence"/>
</dbReference>
<organism evidence="1 2">
    <name type="scientific">Diversispora eburnea</name>
    <dbReference type="NCBI Taxonomy" id="1213867"/>
    <lineage>
        <taxon>Eukaryota</taxon>
        <taxon>Fungi</taxon>
        <taxon>Fungi incertae sedis</taxon>
        <taxon>Mucoromycota</taxon>
        <taxon>Glomeromycotina</taxon>
        <taxon>Glomeromycetes</taxon>
        <taxon>Diversisporales</taxon>
        <taxon>Diversisporaceae</taxon>
        <taxon>Diversispora</taxon>
    </lineage>
</organism>
<reference evidence="1" key="1">
    <citation type="submission" date="2021-06" db="EMBL/GenBank/DDBJ databases">
        <authorList>
            <person name="Kallberg Y."/>
            <person name="Tangrot J."/>
            <person name="Rosling A."/>
        </authorList>
    </citation>
    <scope>NUCLEOTIDE SEQUENCE</scope>
    <source>
        <strain evidence="1">AZ414A</strain>
    </source>
</reference>
<gene>
    <name evidence="1" type="ORF">DEBURN_LOCUS9230</name>
</gene>
<evidence type="ECO:0000313" key="2">
    <source>
        <dbReference type="Proteomes" id="UP000789706"/>
    </source>
</evidence>